<dbReference type="AlphaFoldDB" id="G3IQ73"/>
<proteinExistence type="predicted"/>
<dbReference type="EMBL" id="JH032280">
    <property type="protein sequence ID" value="EGV91206.1"/>
    <property type="molecule type" value="Genomic_DNA"/>
</dbReference>
<evidence type="ECO:0000313" key="2">
    <source>
        <dbReference type="Proteomes" id="UP000001075"/>
    </source>
</evidence>
<name>G3IQ73_CRIGR</name>
<organism evidence="1 2">
    <name type="scientific">Cricetulus griseus</name>
    <name type="common">Chinese hamster</name>
    <name type="synonym">Cricetulus barabensis griseus</name>
    <dbReference type="NCBI Taxonomy" id="10029"/>
    <lineage>
        <taxon>Eukaryota</taxon>
        <taxon>Metazoa</taxon>
        <taxon>Chordata</taxon>
        <taxon>Craniata</taxon>
        <taxon>Vertebrata</taxon>
        <taxon>Euteleostomi</taxon>
        <taxon>Mammalia</taxon>
        <taxon>Eutheria</taxon>
        <taxon>Euarchontoglires</taxon>
        <taxon>Glires</taxon>
        <taxon>Rodentia</taxon>
        <taxon>Myomorpha</taxon>
        <taxon>Muroidea</taxon>
        <taxon>Cricetidae</taxon>
        <taxon>Cricetinae</taxon>
        <taxon>Cricetulus</taxon>
    </lineage>
</organism>
<dbReference type="InParanoid" id="G3IQ73"/>
<evidence type="ECO:0000313" key="1">
    <source>
        <dbReference type="EMBL" id="EGV91206.1"/>
    </source>
</evidence>
<protein>
    <submittedName>
        <fullName evidence="1">Uncharacterized protein</fullName>
    </submittedName>
</protein>
<accession>G3IQ73</accession>
<dbReference type="Proteomes" id="UP000001075">
    <property type="component" value="Unassembled WGS sequence"/>
</dbReference>
<reference evidence="2" key="1">
    <citation type="journal article" date="2011" name="Nat. Biotechnol.">
        <title>The genomic sequence of the Chinese hamster ovary (CHO)-K1 cell line.</title>
        <authorList>
            <person name="Xu X."/>
            <person name="Nagarajan H."/>
            <person name="Lewis N.E."/>
            <person name="Pan S."/>
            <person name="Cai Z."/>
            <person name="Liu X."/>
            <person name="Chen W."/>
            <person name="Xie M."/>
            <person name="Wang W."/>
            <person name="Hammond S."/>
            <person name="Andersen M.R."/>
            <person name="Neff N."/>
            <person name="Passarelli B."/>
            <person name="Koh W."/>
            <person name="Fan H.C."/>
            <person name="Wang J."/>
            <person name="Gui Y."/>
            <person name="Lee K.H."/>
            <person name="Betenbaugh M.J."/>
            <person name="Quake S.R."/>
            <person name="Famili I."/>
            <person name="Palsson B.O."/>
            <person name="Wang J."/>
        </authorList>
    </citation>
    <scope>NUCLEOTIDE SEQUENCE [LARGE SCALE GENOMIC DNA]</scope>
    <source>
        <strain evidence="2">CHO K1 cell line</strain>
    </source>
</reference>
<sequence length="55" mass="5976">MQEPWIGITSTTLKKLGMGKGEAKEMAQSLRVPAAVLPEDLCLIPRTHKKAANCL</sequence>
<gene>
    <name evidence="1" type="ORF">I79_026170</name>
</gene>